<dbReference type="AlphaFoldDB" id="A0A7J6P7M0"/>
<organism evidence="1 2">
    <name type="scientific">Perkinsus olseni</name>
    <name type="common">Perkinsus atlanticus</name>
    <dbReference type="NCBI Taxonomy" id="32597"/>
    <lineage>
        <taxon>Eukaryota</taxon>
        <taxon>Sar</taxon>
        <taxon>Alveolata</taxon>
        <taxon>Perkinsozoa</taxon>
        <taxon>Perkinsea</taxon>
        <taxon>Perkinsida</taxon>
        <taxon>Perkinsidae</taxon>
        <taxon>Perkinsus</taxon>
    </lineage>
</organism>
<accession>A0A7J6P7M0</accession>
<name>A0A7J6P7M0_PEROL</name>
<evidence type="ECO:0000313" key="1">
    <source>
        <dbReference type="EMBL" id="KAF4691341.1"/>
    </source>
</evidence>
<sequence>MCSLPNLSLVDESDIRMMVRRCMTGTRVHASELQVEQRQQLMIFLVTFLPQLSPFVFQQQQLFDRAVDYNL</sequence>
<evidence type="ECO:0000313" key="2">
    <source>
        <dbReference type="Proteomes" id="UP000541610"/>
    </source>
</evidence>
<dbReference type="EMBL" id="JABANP010000080">
    <property type="protein sequence ID" value="KAF4691341.1"/>
    <property type="molecule type" value="Genomic_DNA"/>
</dbReference>
<dbReference type="Proteomes" id="UP000541610">
    <property type="component" value="Unassembled WGS sequence"/>
</dbReference>
<protein>
    <submittedName>
        <fullName evidence="1">Uncharacterized protein</fullName>
    </submittedName>
</protein>
<proteinExistence type="predicted"/>
<gene>
    <name evidence="1" type="ORF">FOZ60_015747</name>
</gene>
<comment type="caution">
    <text evidence="1">The sequence shown here is derived from an EMBL/GenBank/DDBJ whole genome shotgun (WGS) entry which is preliminary data.</text>
</comment>
<reference evidence="1 2" key="1">
    <citation type="submission" date="2020-04" db="EMBL/GenBank/DDBJ databases">
        <title>Perkinsus olseni comparative genomics.</title>
        <authorList>
            <person name="Bogema D.R."/>
        </authorList>
    </citation>
    <scope>NUCLEOTIDE SEQUENCE [LARGE SCALE GENOMIC DNA]</scope>
    <source>
        <strain evidence="1">00978-12</strain>
    </source>
</reference>